<keyword evidence="6 11" id="KW-0238">DNA-binding</keyword>
<dbReference type="InterPro" id="IPR001356">
    <property type="entry name" value="HD"/>
</dbReference>
<dbReference type="EMBL" id="AY705680">
    <property type="protein sequence ID" value="AAW23068.1"/>
    <property type="molecule type" value="Genomic_DNA"/>
</dbReference>
<evidence type="ECO:0000256" key="5">
    <source>
        <dbReference type="ARBA" id="ARBA00023015"/>
    </source>
</evidence>
<evidence type="ECO:0000256" key="1">
    <source>
        <dbReference type="ARBA" id="ARBA00004123"/>
    </source>
</evidence>
<evidence type="ECO:0000256" key="6">
    <source>
        <dbReference type="ARBA" id="ARBA00023125"/>
    </source>
</evidence>
<dbReference type="InterPro" id="IPR017970">
    <property type="entry name" value="Homeobox_CS"/>
</dbReference>
<evidence type="ECO:0000256" key="10">
    <source>
        <dbReference type="ARBA" id="ARBA00038351"/>
    </source>
</evidence>
<comment type="similarity">
    <text evidence="10">Belongs to the paired homeobox family. Unc-4 subfamily.</text>
</comment>
<dbReference type="Gene3D" id="1.10.10.60">
    <property type="entry name" value="Homeodomain-like"/>
    <property type="match status" value="1"/>
</dbReference>
<dbReference type="GO" id="GO:0007399">
    <property type="term" value="P:nervous system development"/>
    <property type="evidence" value="ECO:0007669"/>
    <property type="project" value="UniProtKB-KW"/>
</dbReference>
<keyword evidence="3" id="KW-0221">Differentiation</keyword>
<dbReference type="GO" id="GO:0005634">
    <property type="term" value="C:nucleus"/>
    <property type="evidence" value="ECO:0007669"/>
    <property type="project" value="UniProtKB-SubCell"/>
</dbReference>
<dbReference type="InterPro" id="IPR009057">
    <property type="entry name" value="Homeodomain-like_sf"/>
</dbReference>
<protein>
    <submittedName>
        <fullName evidence="15">Unc-4</fullName>
    </submittedName>
</protein>
<feature type="region of interest" description="Disordered" evidence="13">
    <location>
        <begin position="150"/>
        <end position="173"/>
    </location>
</feature>
<feature type="compositionally biased region" description="Low complexity" evidence="13">
    <location>
        <begin position="50"/>
        <end position="79"/>
    </location>
</feature>
<evidence type="ECO:0000256" key="7">
    <source>
        <dbReference type="ARBA" id="ARBA00023155"/>
    </source>
</evidence>
<dbReference type="AlphaFoldDB" id="Q5EVJ0"/>
<organism evidence="15">
    <name type="scientific">Oikopleura dioica</name>
    <name type="common">Tunicate</name>
    <dbReference type="NCBI Taxonomy" id="34765"/>
    <lineage>
        <taxon>Eukaryota</taxon>
        <taxon>Metazoa</taxon>
        <taxon>Chordata</taxon>
        <taxon>Tunicata</taxon>
        <taxon>Appendicularia</taxon>
        <taxon>Copelata</taxon>
        <taxon>Oikopleuridae</taxon>
        <taxon>Oikopleura</taxon>
    </lineage>
</organism>
<evidence type="ECO:0000259" key="14">
    <source>
        <dbReference type="PROSITE" id="PS50071"/>
    </source>
</evidence>
<dbReference type="PROSITE" id="PS00027">
    <property type="entry name" value="HOMEOBOX_1"/>
    <property type="match status" value="1"/>
</dbReference>
<accession>Q5EVJ0</accession>
<dbReference type="CDD" id="cd00086">
    <property type="entry name" value="homeodomain"/>
    <property type="match status" value="1"/>
</dbReference>
<evidence type="ECO:0000256" key="4">
    <source>
        <dbReference type="ARBA" id="ARBA00022902"/>
    </source>
</evidence>
<sequence>MNPWRALELSRIFALNALGTPTTYDYGQQQREILSNVLAYQQRALAQRGSTRSTQDNSSSTSSSTDSENNKDPLPLIPLCLPPPDHLIEESKRRRTRTNFTQLQINELEKAFNQSHYPDIYMREALALRLELAESRVQVWFQNRRAKWRKRENTRKSPGRPPQGAHLLSCSGEPLSPEEIEARELRKKRKQARINFEVFDDNSSIPPNFTMDFILRKADHSEEREVLTPKSEQNSAQSS</sequence>
<feature type="region of interest" description="Disordered" evidence="13">
    <location>
        <begin position="45"/>
        <end position="80"/>
    </location>
</feature>
<name>Q5EVJ0_OIKDI</name>
<dbReference type="PROSITE" id="PS50071">
    <property type="entry name" value="HOMEOBOX_2"/>
    <property type="match status" value="1"/>
</dbReference>
<evidence type="ECO:0000256" key="13">
    <source>
        <dbReference type="SAM" id="MobiDB-lite"/>
    </source>
</evidence>
<dbReference type="GO" id="GO:0000981">
    <property type="term" value="F:DNA-binding transcription factor activity, RNA polymerase II-specific"/>
    <property type="evidence" value="ECO:0007669"/>
    <property type="project" value="InterPro"/>
</dbReference>
<keyword evidence="5" id="KW-0805">Transcription regulation</keyword>
<dbReference type="SUPFAM" id="SSF46689">
    <property type="entry name" value="Homeodomain-like"/>
    <property type="match status" value="1"/>
</dbReference>
<keyword evidence="9 11" id="KW-0539">Nucleus</keyword>
<dbReference type="GO" id="GO:1990837">
    <property type="term" value="F:sequence-specific double-stranded DNA binding"/>
    <property type="evidence" value="ECO:0007669"/>
    <property type="project" value="TreeGrafter"/>
</dbReference>
<dbReference type="PANTHER" id="PTHR46799">
    <property type="entry name" value="HOMEOBOX PROTEIN UNC-4 HOMOLOG"/>
    <property type="match status" value="1"/>
</dbReference>
<keyword evidence="2" id="KW-0217">Developmental protein</keyword>
<keyword evidence="7 11" id="KW-0371">Homeobox</keyword>
<comment type="subcellular location">
    <subcellularLocation>
        <location evidence="1 11 12">Nucleus</location>
    </subcellularLocation>
</comment>
<keyword evidence="4" id="KW-0524">Neurogenesis</keyword>
<dbReference type="FunFam" id="1.10.10.60:FF:000057">
    <property type="entry name" value="Short stature homeobox 2"/>
    <property type="match status" value="1"/>
</dbReference>
<evidence type="ECO:0000256" key="11">
    <source>
        <dbReference type="PROSITE-ProRule" id="PRU00108"/>
    </source>
</evidence>
<feature type="DNA-binding region" description="Homeobox" evidence="11">
    <location>
        <begin position="93"/>
        <end position="152"/>
    </location>
</feature>
<evidence type="ECO:0000313" key="15">
    <source>
        <dbReference type="EMBL" id="AAW23068.1"/>
    </source>
</evidence>
<dbReference type="PANTHER" id="PTHR46799:SF1">
    <property type="entry name" value="HOMEOBOX PROTEIN UNC-4 HOMOLOG"/>
    <property type="match status" value="1"/>
</dbReference>
<feature type="domain" description="Homeobox" evidence="14">
    <location>
        <begin position="91"/>
        <end position="151"/>
    </location>
</feature>
<proteinExistence type="inferred from homology"/>
<keyword evidence="8" id="KW-0804">Transcription</keyword>
<evidence type="ECO:0000256" key="2">
    <source>
        <dbReference type="ARBA" id="ARBA00022473"/>
    </source>
</evidence>
<evidence type="ECO:0000256" key="3">
    <source>
        <dbReference type="ARBA" id="ARBA00022782"/>
    </source>
</evidence>
<reference evidence="15" key="1">
    <citation type="journal article" date="2005" name="Curr. Biol.">
        <title>Remodelling of the homeobox gene complement in the tunicate Oikopleura dioica.</title>
        <authorList>
            <person name="Edvardsen R.B."/>
            <person name="Seo H.C."/>
            <person name="Jensen M.F."/>
            <person name="Mialon A."/>
            <person name="Mikhaleva J."/>
            <person name="Bjordal M."/>
            <person name="Cartry J."/>
            <person name="Reinhardt R."/>
            <person name="Weissenbach J."/>
            <person name="Wincker P."/>
            <person name="Chourrout D."/>
        </authorList>
    </citation>
    <scope>NUCLEOTIDE SEQUENCE</scope>
</reference>
<evidence type="ECO:0000256" key="8">
    <source>
        <dbReference type="ARBA" id="ARBA00023163"/>
    </source>
</evidence>
<evidence type="ECO:0000256" key="9">
    <source>
        <dbReference type="ARBA" id="ARBA00023242"/>
    </source>
</evidence>
<dbReference type="SMART" id="SM00389">
    <property type="entry name" value="HOX"/>
    <property type="match status" value="1"/>
</dbReference>
<dbReference type="GO" id="GO:0030154">
    <property type="term" value="P:cell differentiation"/>
    <property type="evidence" value="ECO:0007669"/>
    <property type="project" value="UniProtKB-KW"/>
</dbReference>
<dbReference type="Pfam" id="PF00046">
    <property type="entry name" value="Homeodomain"/>
    <property type="match status" value="1"/>
</dbReference>
<evidence type="ECO:0000256" key="12">
    <source>
        <dbReference type="RuleBase" id="RU000682"/>
    </source>
</evidence>